<reference evidence="1 2" key="1">
    <citation type="journal article" date="2022" name="Nat. Ecol. Evol.">
        <title>A masculinizing supergene underlies an exaggerated male reproductive morph in a spider.</title>
        <authorList>
            <person name="Hendrickx F."/>
            <person name="De Corte Z."/>
            <person name="Sonet G."/>
            <person name="Van Belleghem S.M."/>
            <person name="Kostlbacher S."/>
            <person name="Vangestel C."/>
        </authorList>
    </citation>
    <scope>NUCLEOTIDE SEQUENCE [LARGE SCALE GENOMIC DNA]</scope>
    <source>
        <strain evidence="1">W744_W776</strain>
    </source>
</reference>
<gene>
    <name evidence="1" type="ORF">JTE90_023184</name>
</gene>
<keyword evidence="2" id="KW-1185">Reference proteome</keyword>
<dbReference type="EMBL" id="JAFNEN010000418">
    <property type="protein sequence ID" value="KAG8183427.1"/>
    <property type="molecule type" value="Genomic_DNA"/>
</dbReference>
<dbReference type="Proteomes" id="UP000827092">
    <property type="component" value="Unassembled WGS sequence"/>
</dbReference>
<accession>A0AAV6UGC5</accession>
<sequence>MSSRFNSSHLNSSVLKIKSGHFGNTVASRSTLRLTPKLTILIVSVECSSGHKASRSPLQRYTFSVPAQHAGGHPI</sequence>
<protein>
    <submittedName>
        <fullName evidence="1">Uncharacterized protein</fullName>
    </submittedName>
</protein>
<proteinExistence type="predicted"/>
<evidence type="ECO:0000313" key="2">
    <source>
        <dbReference type="Proteomes" id="UP000827092"/>
    </source>
</evidence>
<comment type="caution">
    <text evidence="1">The sequence shown here is derived from an EMBL/GenBank/DDBJ whole genome shotgun (WGS) entry which is preliminary data.</text>
</comment>
<dbReference type="AlphaFoldDB" id="A0AAV6UGC5"/>
<name>A0AAV6UGC5_9ARAC</name>
<evidence type="ECO:0000313" key="1">
    <source>
        <dbReference type="EMBL" id="KAG8183427.1"/>
    </source>
</evidence>
<organism evidence="1 2">
    <name type="scientific">Oedothorax gibbosus</name>
    <dbReference type="NCBI Taxonomy" id="931172"/>
    <lineage>
        <taxon>Eukaryota</taxon>
        <taxon>Metazoa</taxon>
        <taxon>Ecdysozoa</taxon>
        <taxon>Arthropoda</taxon>
        <taxon>Chelicerata</taxon>
        <taxon>Arachnida</taxon>
        <taxon>Araneae</taxon>
        <taxon>Araneomorphae</taxon>
        <taxon>Entelegynae</taxon>
        <taxon>Araneoidea</taxon>
        <taxon>Linyphiidae</taxon>
        <taxon>Erigoninae</taxon>
        <taxon>Oedothorax</taxon>
    </lineage>
</organism>